<dbReference type="PANTHER" id="PTHR46148:SF52">
    <property type="entry name" value="OS04G0603800 PROTEIN"/>
    <property type="match status" value="1"/>
</dbReference>
<dbReference type="Pfam" id="PF24626">
    <property type="entry name" value="SH3_Tf2-1"/>
    <property type="match status" value="1"/>
</dbReference>
<keyword evidence="3" id="KW-1185">Reference proteome</keyword>
<feature type="domain" description="Tf2-1-like SH3-like" evidence="1">
    <location>
        <begin position="140"/>
        <end position="202"/>
    </location>
</feature>
<dbReference type="GO" id="GO:0003676">
    <property type="term" value="F:nucleic acid binding"/>
    <property type="evidence" value="ECO:0007669"/>
    <property type="project" value="InterPro"/>
</dbReference>
<name>A0AAQ3S5H6_VIGMU</name>
<sequence length="425" mass="47911">MLKTFHTEYNIKLLEGFLHLLPITTGVWEDISLDFVTGLPPSNGYIVLLVVVDCFSKVVCLGVLHSGLTTYKVVELFVTLVCKHYRLSKSTSSNAGYDFVLTSREEILSCLKDNLLKAQTRIKKLADSKSIDLNFEVRSWVYLKLQSYRQVSVSGHKYHKLVKHFHGPYKVLKRIGPVTYEIELSLQSKIHNIFHYSMLKRHEGFVPPSIDHLPLEFVENNPLSLLIVDGVPTRFALVQWNRLSPSDTSWEKWQGLKSLYDLEDKVLVEGDGIVTKGQGPLNDGARPKRLVEASSGVISGGDGDSQSVVVAYGGQFCSGDWTAMLLAGENGEDWWSRHSKGSRWVVARERRSNRDGLRFPCLPQRRASRFRFWVLFSGNDWQVWSDAKVMEVQQTGEDASVVARDALERTIVVEDGGDDAGWCGC</sequence>
<dbReference type="InterPro" id="IPR012337">
    <property type="entry name" value="RNaseH-like_sf"/>
</dbReference>
<dbReference type="InterPro" id="IPR056924">
    <property type="entry name" value="SH3_Tf2-1"/>
</dbReference>
<dbReference type="Gene3D" id="3.30.420.10">
    <property type="entry name" value="Ribonuclease H-like superfamily/Ribonuclease H"/>
    <property type="match status" value="1"/>
</dbReference>
<protein>
    <recommendedName>
        <fullName evidence="1">Tf2-1-like SH3-like domain-containing protein</fullName>
    </recommendedName>
</protein>
<dbReference type="EMBL" id="CP144699">
    <property type="protein sequence ID" value="WVZ18092.1"/>
    <property type="molecule type" value="Genomic_DNA"/>
</dbReference>
<organism evidence="2 3">
    <name type="scientific">Vigna mungo</name>
    <name type="common">Black gram</name>
    <name type="synonym">Phaseolus mungo</name>
    <dbReference type="NCBI Taxonomy" id="3915"/>
    <lineage>
        <taxon>Eukaryota</taxon>
        <taxon>Viridiplantae</taxon>
        <taxon>Streptophyta</taxon>
        <taxon>Embryophyta</taxon>
        <taxon>Tracheophyta</taxon>
        <taxon>Spermatophyta</taxon>
        <taxon>Magnoliopsida</taxon>
        <taxon>eudicotyledons</taxon>
        <taxon>Gunneridae</taxon>
        <taxon>Pentapetalae</taxon>
        <taxon>rosids</taxon>
        <taxon>fabids</taxon>
        <taxon>Fabales</taxon>
        <taxon>Fabaceae</taxon>
        <taxon>Papilionoideae</taxon>
        <taxon>50 kb inversion clade</taxon>
        <taxon>NPAAA clade</taxon>
        <taxon>indigoferoid/millettioid clade</taxon>
        <taxon>Phaseoleae</taxon>
        <taxon>Vigna</taxon>
    </lineage>
</organism>
<accession>A0AAQ3S5H6</accession>
<dbReference type="AlphaFoldDB" id="A0AAQ3S5H6"/>
<evidence type="ECO:0000313" key="2">
    <source>
        <dbReference type="EMBL" id="WVZ18092.1"/>
    </source>
</evidence>
<reference evidence="2 3" key="1">
    <citation type="journal article" date="2023" name="Life. Sci Alliance">
        <title>Evolutionary insights into 3D genome organization and epigenetic landscape of Vigna mungo.</title>
        <authorList>
            <person name="Junaid A."/>
            <person name="Singh B."/>
            <person name="Bhatia S."/>
        </authorList>
    </citation>
    <scope>NUCLEOTIDE SEQUENCE [LARGE SCALE GENOMIC DNA]</scope>
    <source>
        <strain evidence="2">Urdbean</strain>
    </source>
</reference>
<proteinExistence type="predicted"/>
<evidence type="ECO:0000259" key="1">
    <source>
        <dbReference type="Pfam" id="PF24626"/>
    </source>
</evidence>
<dbReference type="PANTHER" id="PTHR46148">
    <property type="entry name" value="CHROMO DOMAIN-CONTAINING PROTEIN"/>
    <property type="match status" value="1"/>
</dbReference>
<gene>
    <name evidence="2" type="ORF">V8G54_005414</name>
</gene>
<dbReference type="Proteomes" id="UP001374535">
    <property type="component" value="Chromosome 2"/>
</dbReference>
<evidence type="ECO:0000313" key="3">
    <source>
        <dbReference type="Proteomes" id="UP001374535"/>
    </source>
</evidence>
<dbReference type="SUPFAM" id="SSF53098">
    <property type="entry name" value="Ribonuclease H-like"/>
    <property type="match status" value="1"/>
</dbReference>
<dbReference type="InterPro" id="IPR036397">
    <property type="entry name" value="RNaseH_sf"/>
</dbReference>